<dbReference type="EMBL" id="JAHKRT010000008">
    <property type="protein sequence ID" value="MBU3079121.1"/>
    <property type="molecule type" value="Genomic_DNA"/>
</dbReference>
<name>A0ABS6BMV0_9SPHN</name>
<dbReference type="RefSeq" id="WP_216326627.1">
    <property type="nucleotide sequence ID" value="NZ_JAHKRT010000008.1"/>
</dbReference>
<organism evidence="1 2">
    <name type="scientific">Sphingomonas quercus</name>
    <dbReference type="NCBI Taxonomy" id="2842451"/>
    <lineage>
        <taxon>Bacteria</taxon>
        <taxon>Pseudomonadati</taxon>
        <taxon>Pseudomonadota</taxon>
        <taxon>Alphaproteobacteria</taxon>
        <taxon>Sphingomonadales</taxon>
        <taxon>Sphingomonadaceae</taxon>
        <taxon>Sphingomonas</taxon>
    </lineage>
</organism>
<reference evidence="1 2" key="1">
    <citation type="submission" date="2021-06" db="EMBL/GenBank/DDBJ databases">
        <title>Sphingomonas sp. XMGL2, whole genome shotgun sequencing project.</title>
        <authorList>
            <person name="Zhao G."/>
            <person name="Shen L."/>
        </authorList>
    </citation>
    <scope>NUCLEOTIDE SEQUENCE [LARGE SCALE GENOMIC DNA]</scope>
    <source>
        <strain evidence="1 2">XMGL2</strain>
    </source>
</reference>
<protein>
    <submittedName>
        <fullName evidence="1">Uncharacterized protein</fullName>
    </submittedName>
</protein>
<proteinExistence type="predicted"/>
<evidence type="ECO:0000313" key="2">
    <source>
        <dbReference type="Proteomes" id="UP000776276"/>
    </source>
</evidence>
<sequence length="57" mass="6377">MSDPRLATLLDRIGHALDRIEARPAHDPRLAARHQALREAMAQAVADLDRLIEADRP</sequence>
<gene>
    <name evidence="1" type="ORF">KOF26_14775</name>
</gene>
<comment type="caution">
    <text evidence="1">The sequence shown here is derived from an EMBL/GenBank/DDBJ whole genome shotgun (WGS) entry which is preliminary data.</text>
</comment>
<evidence type="ECO:0000313" key="1">
    <source>
        <dbReference type="EMBL" id="MBU3079121.1"/>
    </source>
</evidence>
<keyword evidence="2" id="KW-1185">Reference proteome</keyword>
<accession>A0ABS6BMV0</accession>
<dbReference type="Proteomes" id="UP000776276">
    <property type="component" value="Unassembled WGS sequence"/>
</dbReference>